<dbReference type="EMBL" id="NFHB01000002">
    <property type="protein sequence ID" value="OUN04310.1"/>
    <property type="molecule type" value="Genomic_DNA"/>
</dbReference>
<evidence type="ECO:0000313" key="3">
    <source>
        <dbReference type="EMBL" id="OUN04310.1"/>
    </source>
</evidence>
<gene>
    <name evidence="3" type="ORF">B5G41_03090</name>
    <name evidence="2" type="ORF">NE651_00345</name>
</gene>
<dbReference type="OrthoDB" id="9816206at2"/>
<dbReference type="Proteomes" id="UP000195772">
    <property type="component" value="Unassembled WGS sequence"/>
</dbReference>
<evidence type="ECO:0000259" key="1">
    <source>
        <dbReference type="Pfam" id="PF10543"/>
    </source>
</evidence>
<proteinExistence type="predicted"/>
<sequence>MELQPIQSKIYEIRGQRVMLDFDLAELYQVETKRLKEAVRRNIERFEGEDFMFELSESEYNALKDRLRSQIASLEIDGRGKYPKYPPFAFTEMGVAMLSSVLRSETAIRVNRAIMRAFVAMRNYITTTTQITAELAEIRAKLALLERADEDNAEAVNDLSEDMRKELDNIYQAIAALSVKTPTIDKPRRPVGYKK</sequence>
<feature type="domain" description="KilA-N DNA-binding" evidence="1">
    <location>
        <begin position="8"/>
        <end position="101"/>
    </location>
</feature>
<dbReference type="Proteomes" id="UP001205035">
    <property type="component" value="Unassembled WGS sequence"/>
</dbReference>
<accession>A0A1Y3R699</accession>
<name>A0A1Y3R699_9BACT</name>
<evidence type="ECO:0000313" key="2">
    <source>
        <dbReference type="EMBL" id="MCQ5081343.1"/>
    </source>
</evidence>
<reference evidence="4" key="1">
    <citation type="submission" date="2017-04" db="EMBL/GenBank/DDBJ databases">
        <title>Function of individual gut microbiota members based on whole genome sequencing of pure cultures obtained from chicken caecum.</title>
        <authorList>
            <person name="Medvecky M."/>
            <person name="Cejkova D."/>
            <person name="Polansky O."/>
            <person name="Karasova D."/>
            <person name="Kubasova T."/>
            <person name="Cizek A."/>
            <person name="Rychlik I."/>
        </authorList>
    </citation>
    <scope>NUCLEOTIDE SEQUENCE [LARGE SCALE GENOMIC DNA]</scope>
    <source>
        <strain evidence="4">An90</strain>
    </source>
</reference>
<dbReference type="Pfam" id="PF10543">
    <property type="entry name" value="ORF6N"/>
    <property type="match status" value="1"/>
</dbReference>
<reference evidence="2" key="3">
    <citation type="submission" date="2022-06" db="EMBL/GenBank/DDBJ databases">
        <title>Isolation of gut microbiota from human fecal samples.</title>
        <authorList>
            <person name="Pamer E.G."/>
            <person name="Barat B."/>
            <person name="Waligurski E."/>
            <person name="Medina S."/>
            <person name="Paddock L."/>
            <person name="Mostad J."/>
        </authorList>
    </citation>
    <scope>NUCLEOTIDE SEQUENCE</scope>
    <source>
        <strain evidence="2">DFI.6.22</strain>
    </source>
</reference>
<evidence type="ECO:0000313" key="4">
    <source>
        <dbReference type="Proteomes" id="UP000195772"/>
    </source>
</evidence>
<dbReference type="RefSeq" id="WP_087401209.1">
    <property type="nucleotide sequence ID" value="NZ_DAWDUM010000011.1"/>
</dbReference>
<organism evidence="3 4">
    <name type="scientific">Alistipes onderdonkii</name>
    <dbReference type="NCBI Taxonomy" id="328813"/>
    <lineage>
        <taxon>Bacteria</taxon>
        <taxon>Pseudomonadati</taxon>
        <taxon>Bacteroidota</taxon>
        <taxon>Bacteroidia</taxon>
        <taxon>Bacteroidales</taxon>
        <taxon>Rikenellaceae</taxon>
        <taxon>Alistipes</taxon>
    </lineage>
</organism>
<dbReference type="AlphaFoldDB" id="A0A1Y3R699"/>
<comment type="caution">
    <text evidence="3">The sequence shown here is derived from an EMBL/GenBank/DDBJ whole genome shotgun (WGS) entry which is preliminary data.</text>
</comment>
<reference evidence="3" key="2">
    <citation type="journal article" date="2018" name="BMC Genomics">
        <title>Whole genome sequencing and function prediction of 133 gut anaerobes isolated from chicken caecum in pure cultures.</title>
        <authorList>
            <person name="Medvecky M."/>
            <person name="Cejkova D."/>
            <person name="Polansky O."/>
            <person name="Karasova D."/>
            <person name="Kubasova T."/>
            <person name="Cizek A."/>
            <person name="Rychlik I."/>
        </authorList>
    </citation>
    <scope>NUCLEOTIDE SEQUENCE</scope>
    <source>
        <strain evidence="3">An90</strain>
    </source>
</reference>
<dbReference type="InterPro" id="IPR018873">
    <property type="entry name" value="KilA-N_DNA-bd_domain"/>
</dbReference>
<dbReference type="EMBL" id="JANGBQ010000001">
    <property type="protein sequence ID" value="MCQ5081343.1"/>
    <property type="molecule type" value="Genomic_DNA"/>
</dbReference>
<protein>
    <submittedName>
        <fullName evidence="2">ORF6N domain-containing protein</fullName>
    </submittedName>
</protein>